<feature type="compositionally biased region" description="Low complexity" evidence="8">
    <location>
        <begin position="52"/>
        <end position="71"/>
    </location>
</feature>
<feature type="compositionally biased region" description="Basic residues" evidence="8">
    <location>
        <begin position="155"/>
        <end position="179"/>
    </location>
</feature>
<dbReference type="AlphaFoldDB" id="A0ABC8Z6M1"/>
<feature type="region of interest" description="Disordered" evidence="8">
    <location>
        <begin position="108"/>
        <end position="128"/>
    </location>
</feature>
<evidence type="ECO:0000256" key="2">
    <source>
        <dbReference type="ARBA" id="ARBA00023015"/>
    </source>
</evidence>
<evidence type="ECO:0000256" key="5">
    <source>
        <dbReference type="ARBA" id="ARBA00023242"/>
    </source>
</evidence>
<dbReference type="EMBL" id="OZ075128">
    <property type="protein sequence ID" value="CAL4955887.1"/>
    <property type="molecule type" value="Genomic_DNA"/>
</dbReference>
<evidence type="ECO:0000256" key="7">
    <source>
        <dbReference type="ARBA" id="ARBA00060761"/>
    </source>
</evidence>
<keyword evidence="4" id="KW-0804">Transcription</keyword>
<dbReference type="InterPro" id="IPR036576">
    <property type="entry name" value="WRKY_dom_sf"/>
</dbReference>
<feature type="region of interest" description="Disordered" evidence="8">
    <location>
        <begin position="264"/>
        <end position="311"/>
    </location>
</feature>
<evidence type="ECO:0000256" key="8">
    <source>
        <dbReference type="SAM" id="MobiDB-lite"/>
    </source>
</evidence>
<feature type="region of interest" description="Disordered" evidence="8">
    <location>
        <begin position="28"/>
        <end position="84"/>
    </location>
</feature>
<dbReference type="SUPFAM" id="SSF118290">
    <property type="entry name" value="WRKY DNA-binding domain"/>
    <property type="match status" value="1"/>
</dbReference>
<feature type="region of interest" description="Disordered" evidence="8">
    <location>
        <begin position="145"/>
        <end position="179"/>
    </location>
</feature>
<sequence length="378" mass="39404">MRGALLLMAEHFNDWDLQAVVRSCATVAHPDPAGRPRAAEAPRAKAEEEAAPLEPTTPAAAPARSAPAAAAQGHERPAPPASAVVAKQGGAALLYDLEYLDLDHKPFLLPVTPSPPPRGARAAGDDGHREREVMISFPAAAAAASTSGTTLQHRAVPHGRKAAGARTPRPKRSKKSQLKKVVREMPVADGGASSSDPWAWRKYGQKPIKGSPYPRGYYKCSSMKGCMARKLVERSPAKPGVLIVTYMADHCHPVPTQLNALAGTTRHKSSGSSSGAGAAAAEDNAAASSSSPKSHEHGGSAAGGVGVSGEHDSNETLAAAAAAALEFGDEEMAAVDDENELWPPGMDLDELLAPVDDDFDFEHAVDDDDAVLGRRLSL</sequence>
<dbReference type="Pfam" id="PF03106">
    <property type="entry name" value="WRKY"/>
    <property type="match status" value="1"/>
</dbReference>
<name>A0ABC8Z6M1_9POAL</name>
<feature type="compositionally biased region" description="Low complexity" evidence="8">
    <location>
        <begin position="270"/>
        <end position="291"/>
    </location>
</feature>
<evidence type="ECO:0000256" key="4">
    <source>
        <dbReference type="ARBA" id="ARBA00023163"/>
    </source>
</evidence>
<evidence type="ECO:0000313" key="10">
    <source>
        <dbReference type="EMBL" id="CAL4955887.1"/>
    </source>
</evidence>
<reference evidence="11" key="1">
    <citation type="submission" date="2024-06" db="EMBL/GenBank/DDBJ databases">
        <authorList>
            <person name="Ryan C."/>
        </authorList>
    </citation>
    <scope>NUCLEOTIDE SEQUENCE [LARGE SCALE GENOMIC DNA]</scope>
</reference>
<dbReference type="PANTHER" id="PTHR32096">
    <property type="entry name" value="WRKY TRANSCRIPTION FACTOR 30-RELATED-RELATED"/>
    <property type="match status" value="1"/>
</dbReference>
<evidence type="ECO:0000313" key="11">
    <source>
        <dbReference type="Proteomes" id="UP001497457"/>
    </source>
</evidence>
<evidence type="ECO:0000256" key="6">
    <source>
        <dbReference type="ARBA" id="ARBA00059805"/>
    </source>
</evidence>
<comment type="similarity">
    <text evidence="7">Belongs to the WRKY group II-e family.</text>
</comment>
<comment type="function">
    <text evidence="6">Transcription factor. Interacts specifically with the W box (5'-(T)TGAC[CT]-3'), a frequently occurring elicitor-responsive cis-acting element.</text>
</comment>
<organism evidence="10 11">
    <name type="scientific">Urochloa decumbens</name>
    <dbReference type="NCBI Taxonomy" id="240449"/>
    <lineage>
        <taxon>Eukaryota</taxon>
        <taxon>Viridiplantae</taxon>
        <taxon>Streptophyta</taxon>
        <taxon>Embryophyta</taxon>
        <taxon>Tracheophyta</taxon>
        <taxon>Spermatophyta</taxon>
        <taxon>Magnoliopsida</taxon>
        <taxon>Liliopsida</taxon>
        <taxon>Poales</taxon>
        <taxon>Poaceae</taxon>
        <taxon>PACMAD clade</taxon>
        <taxon>Panicoideae</taxon>
        <taxon>Panicodae</taxon>
        <taxon>Paniceae</taxon>
        <taxon>Melinidinae</taxon>
        <taxon>Urochloa</taxon>
    </lineage>
</organism>
<evidence type="ECO:0000259" key="9">
    <source>
        <dbReference type="PROSITE" id="PS50811"/>
    </source>
</evidence>
<dbReference type="FunFam" id="2.20.25.80:FF:000005">
    <property type="entry name" value="probable WRKY transcription factor 14"/>
    <property type="match status" value="1"/>
</dbReference>
<keyword evidence="2" id="KW-0805">Transcription regulation</keyword>
<evidence type="ECO:0000256" key="1">
    <source>
        <dbReference type="ARBA" id="ARBA00004123"/>
    </source>
</evidence>
<dbReference type="GO" id="GO:0005634">
    <property type="term" value="C:nucleus"/>
    <property type="evidence" value="ECO:0007669"/>
    <property type="project" value="UniProtKB-SubCell"/>
</dbReference>
<dbReference type="PANTHER" id="PTHR32096:SF23">
    <property type="entry name" value="OS01G0624700 PROTEIN"/>
    <property type="match status" value="1"/>
</dbReference>
<keyword evidence="5" id="KW-0539">Nucleus</keyword>
<dbReference type="Gene3D" id="2.20.25.80">
    <property type="entry name" value="WRKY domain"/>
    <property type="match status" value="1"/>
</dbReference>
<dbReference type="InterPro" id="IPR044810">
    <property type="entry name" value="WRKY_plant"/>
</dbReference>
<keyword evidence="3" id="KW-0238">DNA-binding</keyword>
<feature type="domain" description="WRKY" evidence="9">
    <location>
        <begin position="195"/>
        <end position="255"/>
    </location>
</feature>
<dbReference type="GO" id="GO:0003677">
    <property type="term" value="F:DNA binding"/>
    <property type="evidence" value="ECO:0007669"/>
    <property type="project" value="UniProtKB-KW"/>
</dbReference>
<protein>
    <recommendedName>
        <fullName evidence="9">WRKY domain-containing protein</fullName>
    </recommendedName>
</protein>
<dbReference type="InterPro" id="IPR003657">
    <property type="entry name" value="WRKY_dom"/>
</dbReference>
<comment type="subcellular location">
    <subcellularLocation>
        <location evidence="1">Nucleus</location>
    </subcellularLocation>
</comment>
<dbReference type="PROSITE" id="PS50811">
    <property type="entry name" value="WRKY"/>
    <property type="match status" value="1"/>
</dbReference>
<feature type="compositionally biased region" description="Basic and acidic residues" evidence="8">
    <location>
        <begin position="32"/>
        <end position="48"/>
    </location>
</feature>
<dbReference type="Proteomes" id="UP001497457">
    <property type="component" value="Chromosome 18b"/>
</dbReference>
<reference evidence="10 11" key="2">
    <citation type="submission" date="2024-10" db="EMBL/GenBank/DDBJ databases">
        <authorList>
            <person name="Ryan C."/>
        </authorList>
    </citation>
    <scope>NUCLEOTIDE SEQUENCE [LARGE SCALE GENOMIC DNA]</scope>
</reference>
<proteinExistence type="inferred from homology"/>
<accession>A0ABC8Z6M1</accession>
<gene>
    <name evidence="10" type="ORF">URODEC1_LOCUS41705</name>
</gene>
<evidence type="ECO:0000256" key="3">
    <source>
        <dbReference type="ARBA" id="ARBA00023125"/>
    </source>
</evidence>
<keyword evidence="11" id="KW-1185">Reference proteome</keyword>
<dbReference type="SMART" id="SM00774">
    <property type="entry name" value="WRKY"/>
    <property type="match status" value="1"/>
</dbReference>